<dbReference type="AlphaFoldDB" id="A0A165GFX6"/>
<name>A0A165GFX6_EXIGL</name>
<dbReference type="InParanoid" id="A0A165GFX6"/>
<evidence type="ECO:0000313" key="2">
    <source>
        <dbReference type="EMBL" id="KZV90461.1"/>
    </source>
</evidence>
<evidence type="ECO:0000256" key="1">
    <source>
        <dbReference type="SAM" id="MobiDB-lite"/>
    </source>
</evidence>
<evidence type="ECO:0000313" key="3">
    <source>
        <dbReference type="Proteomes" id="UP000077266"/>
    </source>
</evidence>
<keyword evidence="3" id="KW-1185">Reference proteome</keyword>
<sequence>MWAPKSKSRLTSQRDPCVTNVIQKCAQKTEVDVGLVSSAAGFESSGVAVPASYPALMTNGLGTAIGTVEATPAADGVAALVHPAPPVDAPMTTSSVAVPPATTLAPEATDEQIAEMEAAIKIAADKANVKKAKPKPKPKAAAGGKRKRGAKKDESDDEEEEDEGA</sequence>
<gene>
    <name evidence="2" type="ORF">EXIGLDRAFT_694644</name>
</gene>
<dbReference type="EMBL" id="KV426048">
    <property type="protein sequence ID" value="KZV90461.1"/>
    <property type="molecule type" value="Genomic_DNA"/>
</dbReference>
<organism evidence="2 3">
    <name type="scientific">Exidia glandulosa HHB12029</name>
    <dbReference type="NCBI Taxonomy" id="1314781"/>
    <lineage>
        <taxon>Eukaryota</taxon>
        <taxon>Fungi</taxon>
        <taxon>Dikarya</taxon>
        <taxon>Basidiomycota</taxon>
        <taxon>Agaricomycotina</taxon>
        <taxon>Agaricomycetes</taxon>
        <taxon>Auriculariales</taxon>
        <taxon>Exidiaceae</taxon>
        <taxon>Exidia</taxon>
    </lineage>
</organism>
<reference evidence="2 3" key="1">
    <citation type="journal article" date="2016" name="Mol. Biol. Evol.">
        <title>Comparative Genomics of Early-Diverging Mushroom-Forming Fungi Provides Insights into the Origins of Lignocellulose Decay Capabilities.</title>
        <authorList>
            <person name="Nagy L.G."/>
            <person name="Riley R."/>
            <person name="Tritt A."/>
            <person name="Adam C."/>
            <person name="Daum C."/>
            <person name="Floudas D."/>
            <person name="Sun H."/>
            <person name="Yadav J.S."/>
            <person name="Pangilinan J."/>
            <person name="Larsson K.H."/>
            <person name="Matsuura K."/>
            <person name="Barry K."/>
            <person name="Labutti K."/>
            <person name="Kuo R."/>
            <person name="Ohm R.A."/>
            <person name="Bhattacharya S.S."/>
            <person name="Shirouzu T."/>
            <person name="Yoshinaga Y."/>
            <person name="Martin F.M."/>
            <person name="Grigoriev I.V."/>
            <person name="Hibbett D.S."/>
        </authorList>
    </citation>
    <scope>NUCLEOTIDE SEQUENCE [LARGE SCALE GENOMIC DNA]</scope>
    <source>
        <strain evidence="2 3">HHB12029</strain>
    </source>
</reference>
<feature type="region of interest" description="Disordered" evidence="1">
    <location>
        <begin position="125"/>
        <end position="165"/>
    </location>
</feature>
<proteinExistence type="predicted"/>
<protein>
    <submittedName>
        <fullName evidence="2">Uncharacterized protein</fullName>
    </submittedName>
</protein>
<dbReference type="Proteomes" id="UP000077266">
    <property type="component" value="Unassembled WGS sequence"/>
</dbReference>
<feature type="compositionally biased region" description="Acidic residues" evidence="1">
    <location>
        <begin position="155"/>
        <end position="165"/>
    </location>
</feature>
<accession>A0A165GFX6</accession>
<feature type="compositionally biased region" description="Basic residues" evidence="1">
    <location>
        <begin position="129"/>
        <end position="150"/>
    </location>
</feature>